<dbReference type="GO" id="GO:0004553">
    <property type="term" value="F:hydrolase activity, hydrolyzing O-glycosyl compounds"/>
    <property type="evidence" value="ECO:0007669"/>
    <property type="project" value="InterPro"/>
</dbReference>
<dbReference type="CDD" id="cd14256">
    <property type="entry name" value="Dockerin_I"/>
    <property type="match status" value="1"/>
</dbReference>
<feature type="transmembrane region" description="Helical" evidence="1">
    <location>
        <begin position="17"/>
        <end position="38"/>
    </location>
</feature>
<evidence type="ECO:0000256" key="1">
    <source>
        <dbReference type="SAM" id="Phobius"/>
    </source>
</evidence>
<protein>
    <recommendedName>
        <fullName evidence="2">Dockerin domain-containing protein</fullName>
    </recommendedName>
</protein>
<dbReference type="STRING" id="1797780.A3E45_05285"/>
<dbReference type="EMBL" id="MFDH01000019">
    <property type="protein sequence ID" value="OGE35686.1"/>
    <property type="molecule type" value="Genomic_DNA"/>
</dbReference>
<dbReference type="AlphaFoldDB" id="A0A1F5K422"/>
<reference evidence="3 4" key="1">
    <citation type="journal article" date="2016" name="Nat. Commun.">
        <title>Thousands of microbial genomes shed light on interconnected biogeochemical processes in an aquifer system.</title>
        <authorList>
            <person name="Anantharaman K."/>
            <person name="Brown C.T."/>
            <person name="Hug L.A."/>
            <person name="Sharon I."/>
            <person name="Castelle C.J."/>
            <person name="Probst A.J."/>
            <person name="Thomas B.C."/>
            <person name="Singh A."/>
            <person name="Wilkins M.J."/>
            <person name="Karaoz U."/>
            <person name="Brodie E.L."/>
            <person name="Williams K.H."/>
            <person name="Hubbard S.S."/>
            <person name="Banfield J.F."/>
        </authorList>
    </citation>
    <scope>NUCLEOTIDE SEQUENCE [LARGE SCALE GENOMIC DNA]</scope>
</reference>
<keyword evidence="1" id="KW-0812">Transmembrane</keyword>
<dbReference type="Proteomes" id="UP000176405">
    <property type="component" value="Unassembled WGS sequence"/>
</dbReference>
<evidence type="ECO:0000259" key="2">
    <source>
        <dbReference type="PROSITE" id="PS51766"/>
    </source>
</evidence>
<dbReference type="InterPro" id="IPR036439">
    <property type="entry name" value="Dockerin_dom_sf"/>
</dbReference>
<dbReference type="InterPro" id="IPR002105">
    <property type="entry name" value="Dockerin_1_rpt"/>
</dbReference>
<evidence type="ECO:0000313" key="3">
    <source>
        <dbReference type="EMBL" id="OGE35686.1"/>
    </source>
</evidence>
<dbReference type="GO" id="GO:0000272">
    <property type="term" value="P:polysaccharide catabolic process"/>
    <property type="evidence" value="ECO:0007669"/>
    <property type="project" value="InterPro"/>
</dbReference>
<comment type="caution">
    <text evidence="3">The sequence shown here is derived from an EMBL/GenBank/DDBJ whole genome shotgun (WGS) entry which is preliminary data.</text>
</comment>
<dbReference type="PROSITE" id="PS51766">
    <property type="entry name" value="DOCKERIN"/>
    <property type="match status" value="1"/>
</dbReference>
<dbReference type="Pfam" id="PF00404">
    <property type="entry name" value="Dockerin_1"/>
    <property type="match status" value="1"/>
</dbReference>
<dbReference type="PROSITE" id="PS00018">
    <property type="entry name" value="EF_HAND_1"/>
    <property type="match status" value="1"/>
</dbReference>
<name>A0A1F5K422_9BACT</name>
<accession>A0A1F5K422</accession>
<keyword evidence="1" id="KW-0472">Membrane</keyword>
<dbReference type="InterPro" id="IPR018247">
    <property type="entry name" value="EF_Hand_1_Ca_BS"/>
</dbReference>
<keyword evidence="1" id="KW-1133">Transmembrane helix</keyword>
<dbReference type="SUPFAM" id="SSF63446">
    <property type="entry name" value="Type I dockerin domain"/>
    <property type="match status" value="1"/>
</dbReference>
<feature type="domain" description="Dockerin" evidence="2">
    <location>
        <begin position="489"/>
        <end position="551"/>
    </location>
</feature>
<evidence type="ECO:0000313" key="4">
    <source>
        <dbReference type="Proteomes" id="UP000176405"/>
    </source>
</evidence>
<proteinExistence type="predicted"/>
<gene>
    <name evidence="3" type="ORF">A3E45_05285</name>
</gene>
<organism evidence="3 4">
    <name type="scientific">Candidatus Daviesbacteria bacterium RIFCSPHIGHO2_12_FULL_43_11</name>
    <dbReference type="NCBI Taxonomy" id="1797780"/>
    <lineage>
        <taxon>Bacteria</taxon>
        <taxon>Candidatus Daviesiibacteriota</taxon>
    </lineage>
</organism>
<dbReference type="Gene3D" id="1.10.1330.10">
    <property type="entry name" value="Dockerin domain"/>
    <property type="match status" value="1"/>
</dbReference>
<dbReference type="InterPro" id="IPR016134">
    <property type="entry name" value="Dockerin_dom"/>
</dbReference>
<sequence length="551" mass="58205">MEEQVNLSGFKPGNKKTMVAVVGFVLLLVGVVLGAYLVQQKQIFRPKASEIQPSLTPETSFAIKDAPAIVNPGTNFTVSVNVKSDIDTANLFAAKLKFPADLLEVKSIAISSGNVPPSTSTEQLSCKSITVEGATQSKTSSGDTVYTVAGGSKVNLTANITGSGKGAWTIPGQSVGYSDSVANFDYTPDPINYLSIYYFPKNTTGQNQSYYIQTTIGNDKETSSCTTNFIVTPASAGSEAVVQNNQGQNVTTDTTSFIKNWVENYYDNQAGTVSLVGGVPSPGFRTQTGDLGTSMAEITFTVKKVGEATISFDQDSAIYRNSDNTNILNIRKDATVKIMAETTPSPTPVSQTEGVGVKVTCATGADLIYPTGPHIDAYISGAVNYPAYNGDTNQMFWTTLVETETGKESILSADAANRTANVAVNVHGQTSPMRGNVIFPLQTGKGYEGRVYVAPWTTSIPVFTAGQLLSKKAFTASCTAPGTTVTPTPLPVKGDANADGKVTLVDMSALLTQWGQASTGADLNGDGVVNSFDYALMKNILIEAKIIRTTI</sequence>